<dbReference type="Proteomes" id="UP000594195">
    <property type="component" value="Chromosome"/>
</dbReference>
<dbReference type="AlphaFoldDB" id="A0A7M2Y6K5"/>
<proteinExistence type="predicted"/>
<reference evidence="1 2" key="1">
    <citation type="submission" date="2019-05" db="EMBL/GenBank/DDBJ databases">
        <title>Chryseobacterium sp. isolated from King George Island, maritime Antarctica.</title>
        <authorList>
            <person name="Peng X."/>
        </authorList>
    </citation>
    <scope>NUCLEOTIDE SEQUENCE [LARGE SCALE GENOMIC DNA]</scope>
    <source>
        <strain evidence="1 2">7-3A</strain>
    </source>
</reference>
<name>A0A7M2Y6K5_9FLAO</name>
<sequence length="191" mass="22614">MKFSICSLVSFILCFNCCSKNEDIYNLKSQLKKVPSKLLRFGTKEEYINSQYKIDYSEKGYIKIAYLNNSISQNKINAVKLLRVKNKYYNGYDLDEKDSLNTNSYLYLSLNPNDSYQRIYNLKTSDDTPPPPYEFPVYNDSIIFKKNGNLTKMFIKDNNTNRIKSTIIYYDSNFRIKKIEQKIYDVIINYE</sequence>
<gene>
    <name evidence="1" type="ORF">Q73A0000_05620</name>
</gene>
<keyword evidence="2" id="KW-1185">Reference proteome</keyword>
<dbReference type="EMBL" id="CP040442">
    <property type="protein sequence ID" value="QOW09877.1"/>
    <property type="molecule type" value="Genomic_DNA"/>
</dbReference>
<accession>A0A7M2Y6K5</accession>
<evidence type="ECO:0000313" key="1">
    <source>
        <dbReference type="EMBL" id="QOW09877.1"/>
    </source>
</evidence>
<protein>
    <submittedName>
        <fullName evidence="1">Uncharacterized protein</fullName>
    </submittedName>
</protein>
<evidence type="ECO:0000313" key="2">
    <source>
        <dbReference type="Proteomes" id="UP000594195"/>
    </source>
</evidence>
<organism evidence="1 2">
    <name type="scientific">Kaistella flava</name>
    <name type="common">ex Peng et al. 2021</name>
    <dbReference type="NCBI Taxonomy" id="2038776"/>
    <lineage>
        <taxon>Bacteria</taxon>
        <taxon>Pseudomonadati</taxon>
        <taxon>Bacteroidota</taxon>
        <taxon>Flavobacteriia</taxon>
        <taxon>Flavobacteriales</taxon>
        <taxon>Weeksellaceae</taxon>
        <taxon>Chryseobacterium group</taxon>
        <taxon>Kaistella</taxon>
    </lineage>
</organism>
<dbReference type="RefSeq" id="WP_193813094.1">
    <property type="nucleotide sequence ID" value="NZ_CP040442.1"/>
</dbReference>
<dbReference type="KEGG" id="kfa:Q73A0000_05620"/>